<dbReference type="OrthoDB" id="794403at2"/>
<evidence type="ECO:0000313" key="1">
    <source>
        <dbReference type="EMBL" id="SEQ95323.1"/>
    </source>
</evidence>
<evidence type="ECO:0000313" key="2">
    <source>
        <dbReference type="Proteomes" id="UP000183658"/>
    </source>
</evidence>
<protein>
    <recommendedName>
        <fullName evidence="3">Lipoprotein</fullName>
    </recommendedName>
</protein>
<dbReference type="EMBL" id="FOFZ01000005">
    <property type="protein sequence ID" value="SEQ95323.1"/>
    <property type="molecule type" value="Genomic_DNA"/>
</dbReference>
<gene>
    <name evidence="1" type="ORF">SAMN05444355_105196</name>
</gene>
<proteinExistence type="predicted"/>
<reference evidence="2" key="1">
    <citation type="submission" date="2016-10" db="EMBL/GenBank/DDBJ databases">
        <authorList>
            <person name="Varghese N."/>
            <person name="Submissions S."/>
        </authorList>
    </citation>
    <scope>NUCLEOTIDE SEQUENCE [LARGE SCALE GENOMIC DNA]</scope>
    <source>
        <strain evidence="2">DSM 15719</strain>
    </source>
</reference>
<evidence type="ECO:0008006" key="3">
    <source>
        <dbReference type="Google" id="ProtNLM"/>
    </source>
</evidence>
<sequence>MKNGSIVLVVFVALFISCKEEVTPDVLEKTIGKVTISEKCYSGSINKDTILMSLTILGNHVAKGKLSYNFSEKDRNEGTFVGQLKGDTLIADYTFMSEGILSVRQIAFLKKGETYIEGFGDVIDDNNGKVQFKDVSQLKFEGKPVLSKADCKR</sequence>
<accession>A0A1H9K8T0</accession>
<keyword evidence="2" id="KW-1185">Reference proteome</keyword>
<dbReference type="RefSeq" id="WP_074723202.1">
    <property type="nucleotide sequence ID" value="NZ_CBCRVS010000004.1"/>
</dbReference>
<dbReference type="AlphaFoldDB" id="A0A1H9K8T0"/>
<organism evidence="1 2">
    <name type="scientific">Flavobacterium frigoris</name>
    <dbReference type="NCBI Taxonomy" id="229204"/>
    <lineage>
        <taxon>Bacteria</taxon>
        <taxon>Pseudomonadati</taxon>
        <taxon>Bacteroidota</taxon>
        <taxon>Flavobacteriia</taxon>
        <taxon>Flavobacteriales</taxon>
        <taxon>Flavobacteriaceae</taxon>
        <taxon>Flavobacterium</taxon>
    </lineage>
</organism>
<name>A0A1H9K8T0_FLAFI</name>
<dbReference type="PROSITE" id="PS51257">
    <property type="entry name" value="PROKAR_LIPOPROTEIN"/>
    <property type="match status" value="1"/>
</dbReference>
<dbReference type="Proteomes" id="UP000183658">
    <property type="component" value="Unassembled WGS sequence"/>
</dbReference>